<organism evidence="2 3">
    <name type="scientific">Peterkaempfera bronchialis</name>
    <dbReference type="NCBI Taxonomy" id="2126346"/>
    <lineage>
        <taxon>Bacteria</taxon>
        <taxon>Bacillati</taxon>
        <taxon>Actinomycetota</taxon>
        <taxon>Actinomycetes</taxon>
        <taxon>Kitasatosporales</taxon>
        <taxon>Streptomycetaceae</taxon>
        <taxon>Peterkaempfera</taxon>
    </lineage>
</organism>
<reference evidence="3" key="1">
    <citation type="submission" date="2018-07" db="EMBL/GenBank/DDBJ databases">
        <title>Streptacidiphilus bronchialis DSM 106435 chromosome.</title>
        <authorList>
            <person name="Batra D."/>
            <person name="Gulvik C.A."/>
        </authorList>
    </citation>
    <scope>NUCLEOTIDE SEQUENCE [LARGE SCALE GENOMIC DNA]</scope>
    <source>
        <strain evidence="3">DSM 106435</strain>
    </source>
</reference>
<dbReference type="OrthoDB" id="5240629at2"/>
<protein>
    <submittedName>
        <fullName evidence="2">ABC transporter substrate-binding protein</fullName>
    </submittedName>
</protein>
<accession>A0A345T4L5</accession>
<name>A0A345T4L5_9ACTN</name>
<dbReference type="InterPro" id="IPR000914">
    <property type="entry name" value="SBP_5_dom"/>
</dbReference>
<feature type="domain" description="Solute-binding protein family 5" evidence="1">
    <location>
        <begin position="80"/>
        <end position="428"/>
    </location>
</feature>
<dbReference type="RefSeq" id="WP_111490272.1">
    <property type="nucleotide sequence ID" value="NZ_CP031264.1"/>
</dbReference>
<dbReference type="KEGG" id="stri:C7M71_029615"/>
<dbReference type="GO" id="GO:0042597">
    <property type="term" value="C:periplasmic space"/>
    <property type="evidence" value="ECO:0007669"/>
    <property type="project" value="UniProtKB-ARBA"/>
</dbReference>
<dbReference type="Pfam" id="PF00496">
    <property type="entry name" value="SBP_bac_5"/>
    <property type="match status" value="1"/>
</dbReference>
<evidence type="ECO:0000313" key="2">
    <source>
        <dbReference type="EMBL" id="AXI80920.1"/>
    </source>
</evidence>
<gene>
    <name evidence="2" type="ORF">C7M71_029615</name>
</gene>
<evidence type="ECO:0000313" key="3">
    <source>
        <dbReference type="Proteomes" id="UP000249340"/>
    </source>
</evidence>
<dbReference type="CDD" id="cd00995">
    <property type="entry name" value="PBP2_NikA_DppA_OppA_like"/>
    <property type="match status" value="1"/>
</dbReference>
<dbReference type="Gene3D" id="3.90.76.10">
    <property type="entry name" value="Dipeptide-binding Protein, Domain 1"/>
    <property type="match status" value="1"/>
</dbReference>
<dbReference type="PANTHER" id="PTHR30290">
    <property type="entry name" value="PERIPLASMIC BINDING COMPONENT OF ABC TRANSPORTER"/>
    <property type="match status" value="1"/>
</dbReference>
<sequence>MKKQHDHVFRSAAAVVACATAATVAVGCSPPRSSATAKGITVAETSAPTTLDPQGSSYFSDRFAWQLSYQCLLTTTPEGKVEPQLATGYKRSADGLTYTFDLRPGVKFQNGETLTADDVAYTFDRLKRSPDGIAEELFPTLEKATAAGDSTVAFHLKRPDAGFVNNMANPLVWGCAVMNKKAATSENMATRMVGTGPWAQESYRPNSELRLKRFTGYWDRKTASENLSILYVPGASTQVSDLQAGAVDLIFTGTSSARTLSGSDKFDVKNVPTDSTIFLQVNNLTKPFDNVKVRQALALALDRDSLAEQAYSGGGARASVYIPGGESWAPAPADVPYSTPNIAKAKELLKEAGHPDGFSAPLMYISGYDPGTNDLVAAVQNQLAKVGIKIQLDPQERGTWGDKLTSAQYALSWNAQSYYSNPYQYVQPAEGRQGPVPDALRKLLEAAQHAGDQTAYQQALIAVENWEAENVYPTLTLLATNTLVAYRKGLSGVEMPPSQSRAFLAQVSRG</sequence>
<dbReference type="InterPro" id="IPR030678">
    <property type="entry name" value="Peptide/Ni-bd"/>
</dbReference>
<dbReference type="GO" id="GO:0015833">
    <property type="term" value="P:peptide transport"/>
    <property type="evidence" value="ECO:0007669"/>
    <property type="project" value="TreeGrafter"/>
</dbReference>
<dbReference type="PIRSF" id="PIRSF002741">
    <property type="entry name" value="MppA"/>
    <property type="match status" value="1"/>
</dbReference>
<keyword evidence="3" id="KW-1185">Reference proteome</keyword>
<dbReference type="Gene3D" id="3.40.190.10">
    <property type="entry name" value="Periplasmic binding protein-like II"/>
    <property type="match status" value="1"/>
</dbReference>
<dbReference type="Gene3D" id="3.10.105.10">
    <property type="entry name" value="Dipeptide-binding Protein, Domain 3"/>
    <property type="match status" value="1"/>
</dbReference>
<dbReference type="GO" id="GO:0043190">
    <property type="term" value="C:ATP-binding cassette (ABC) transporter complex"/>
    <property type="evidence" value="ECO:0007669"/>
    <property type="project" value="InterPro"/>
</dbReference>
<evidence type="ECO:0000259" key="1">
    <source>
        <dbReference type="Pfam" id="PF00496"/>
    </source>
</evidence>
<dbReference type="GO" id="GO:1904680">
    <property type="term" value="F:peptide transmembrane transporter activity"/>
    <property type="evidence" value="ECO:0007669"/>
    <property type="project" value="TreeGrafter"/>
</dbReference>
<dbReference type="AlphaFoldDB" id="A0A345T4L5"/>
<dbReference type="EMBL" id="CP031264">
    <property type="protein sequence ID" value="AXI80920.1"/>
    <property type="molecule type" value="Genomic_DNA"/>
</dbReference>
<proteinExistence type="predicted"/>
<dbReference type="InterPro" id="IPR039424">
    <property type="entry name" value="SBP_5"/>
</dbReference>
<dbReference type="Proteomes" id="UP000249340">
    <property type="component" value="Chromosome"/>
</dbReference>
<dbReference type="SUPFAM" id="SSF53850">
    <property type="entry name" value="Periplasmic binding protein-like II"/>
    <property type="match status" value="1"/>
</dbReference>
<dbReference type="PROSITE" id="PS51257">
    <property type="entry name" value="PROKAR_LIPOPROTEIN"/>
    <property type="match status" value="1"/>
</dbReference>